<dbReference type="Pfam" id="PF26207">
    <property type="entry name" value="Phage_phiTE_015"/>
    <property type="match status" value="1"/>
</dbReference>
<organism evidence="1 2">
    <name type="scientific">Pseudomonas shirazensis</name>
    <dbReference type="NCBI Taxonomy" id="2745494"/>
    <lineage>
        <taxon>Bacteria</taxon>
        <taxon>Pseudomonadati</taxon>
        <taxon>Pseudomonadota</taxon>
        <taxon>Gammaproteobacteria</taxon>
        <taxon>Pseudomonadales</taxon>
        <taxon>Pseudomonadaceae</taxon>
        <taxon>Pseudomonas</taxon>
    </lineage>
</organism>
<comment type="caution">
    <text evidence="1">The sequence shown here is derived from an EMBL/GenBank/DDBJ whole genome shotgun (WGS) entry which is preliminary data.</text>
</comment>
<gene>
    <name evidence="1" type="ORF">WLF18_01175</name>
</gene>
<dbReference type="Proteomes" id="UP001386972">
    <property type="component" value="Unassembled WGS sequence"/>
</dbReference>
<dbReference type="RefSeq" id="WP_340609815.1">
    <property type="nucleotide sequence ID" value="NZ_JBBNAW010000001.1"/>
</dbReference>
<accession>A0ABU8ZUM6</accession>
<keyword evidence="2" id="KW-1185">Reference proteome</keyword>
<reference evidence="1 2" key="1">
    <citation type="submission" date="2024-03" db="EMBL/GenBank/DDBJ databases">
        <title>Screening, Identification and Application of a Plant Lactobacillus Strain.</title>
        <authorList>
            <person name="Li Y.L."/>
        </authorList>
    </citation>
    <scope>NUCLEOTIDE SEQUENCE [LARGE SCALE GENOMIC DNA]</scope>
    <source>
        <strain evidence="1 2">JDB</strain>
    </source>
</reference>
<sequence>MDTNKMREEFEQWARDRYSWHLHDDARDPEDRTLASWNGDAYGNRIVEGMWQAWKASREAVVVELPSACAHEGLTEHLGSVIELTYEAPEHDPVGLARLPDVRAAIEAQGLRVTP</sequence>
<dbReference type="InterPro" id="IPR058601">
    <property type="entry name" value="Phage_phiTE_015-like"/>
</dbReference>
<protein>
    <submittedName>
        <fullName evidence="1">Uncharacterized protein</fullName>
    </submittedName>
</protein>
<dbReference type="EMBL" id="JBBNAW010000001">
    <property type="protein sequence ID" value="MEK2607719.1"/>
    <property type="molecule type" value="Genomic_DNA"/>
</dbReference>
<evidence type="ECO:0000313" key="2">
    <source>
        <dbReference type="Proteomes" id="UP001386972"/>
    </source>
</evidence>
<name>A0ABU8ZUM6_9PSED</name>
<evidence type="ECO:0000313" key="1">
    <source>
        <dbReference type="EMBL" id="MEK2607719.1"/>
    </source>
</evidence>
<proteinExistence type="predicted"/>